<proteinExistence type="inferred from homology"/>
<evidence type="ECO:0000313" key="9">
    <source>
        <dbReference type="EMBL" id="GAA4496475.1"/>
    </source>
</evidence>
<evidence type="ECO:0000259" key="8">
    <source>
        <dbReference type="PROSITE" id="PS50850"/>
    </source>
</evidence>
<keyword evidence="6 7" id="KW-0472">Membrane</keyword>
<feature type="domain" description="Major facilitator superfamily (MFS) profile" evidence="8">
    <location>
        <begin position="187"/>
        <end position="363"/>
    </location>
</feature>
<feature type="transmembrane region" description="Helical" evidence="7">
    <location>
        <begin position="88"/>
        <end position="107"/>
    </location>
</feature>
<dbReference type="PANTHER" id="PTHR43299:SF1">
    <property type="entry name" value="UPF0718 PROTEIN YRAQ"/>
    <property type="match status" value="1"/>
</dbReference>
<evidence type="ECO:0000256" key="5">
    <source>
        <dbReference type="ARBA" id="ARBA00022989"/>
    </source>
</evidence>
<keyword evidence="10" id="KW-1185">Reference proteome</keyword>
<sequence>MTTLGSPDQVRGGSRRDVRVGVAGVCVLAVVLVGGLLWAKWLPYTDKARGLGRTRAWPGGAIFASSGDPGAAPSWSGAWEFTTTYFQAVWRAAVVALLAAAAIDALVPRTWLLAVMNRRSRLGQALAGGVASLPSLMCTCCTAPVVVGLRRRGATVPASLAYWVGNPVLNPAVLVFLFLVAPWQFGVVRIVVGAALVFGVTALVGRLTGAPAGRALPVESPAPPDPVRLRDLPLRYLRSLVRFALVLIPEYVIVVLAVGALSGWLSDFSGLGARLGVLAVVVCAVIGTMLVIPTAGEIPVVLALAAAGLGAGTAGALLITLPALSVPSMVMVGRALSWRVTAAMAGAVVVAGLVSAALLWALW</sequence>
<dbReference type="Pfam" id="PF03773">
    <property type="entry name" value="ArsP_1"/>
    <property type="match status" value="1"/>
</dbReference>
<dbReference type="PANTHER" id="PTHR43299">
    <property type="entry name" value="UPF0718 PROTEIN YRAQ"/>
    <property type="match status" value="1"/>
</dbReference>
<evidence type="ECO:0000256" key="7">
    <source>
        <dbReference type="SAM" id="Phobius"/>
    </source>
</evidence>
<feature type="transmembrane region" description="Helical" evidence="7">
    <location>
        <begin position="160"/>
        <end position="181"/>
    </location>
</feature>
<evidence type="ECO:0000256" key="2">
    <source>
        <dbReference type="ARBA" id="ARBA00006386"/>
    </source>
</evidence>
<evidence type="ECO:0000256" key="1">
    <source>
        <dbReference type="ARBA" id="ARBA00004651"/>
    </source>
</evidence>
<dbReference type="PROSITE" id="PS50850">
    <property type="entry name" value="MFS"/>
    <property type="match status" value="1"/>
</dbReference>
<dbReference type="RefSeq" id="WP_345465473.1">
    <property type="nucleotide sequence ID" value="NZ_BAABHF010000022.1"/>
</dbReference>
<keyword evidence="3" id="KW-1003">Cell membrane</keyword>
<dbReference type="InterPro" id="IPR020846">
    <property type="entry name" value="MFS_dom"/>
</dbReference>
<evidence type="ECO:0000256" key="4">
    <source>
        <dbReference type="ARBA" id="ARBA00022692"/>
    </source>
</evidence>
<organism evidence="9 10">
    <name type="scientific">Actinoallomurus oryzae</name>
    <dbReference type="NCBI Taxonomy" id="502180"/>
    <lineage>
        <taxon>Bacteria</taxon>
        <taxon>Bacillati</taxon>
        <taxon>Actinomycetota</taxon>
        <taxon>Actinomycetes</taxon>
        <taxon>Streptosporangiales</taxon>
        <taxon>Thermomonosporaceae</taxon>
        <taxon>Actinoallomurus</taxon>
    </lineage>
</organism>
<evidence type="ECO:0000256" key="6">
    <source>
        <dbReference type="ARBA" id="ARBA00023136"/>
    </source>
</evidence>
<evidence type="ECO:0000313" key="10">
    <source>
        <dbReference type="Proteomes" id="UP001500503"/>
    </source>
</evidence>
<feature type="transmembrane region" description="Helical" evidence="7">
    <location>
        <begin position="127"/>
        <end position="148"/>
    </location>
</feature>
<keyword evidence="4 7" id="KW-0812">Transmembrane</keyword>
<feature type="transmembrane region" description="Helical" evidence="7">
    <location>
        <begin position="20"/>
        <end position="39"/>
    </location>
</feature>
<comment type="similarity">
    <text evidence="2">Belongs to the UPF0718 family.</text>
</comment>
<comment type="subcellular location">
    <subcellularLocation>
        <location evidence="1">Cell membrane</location>
        <topology evidence="1">Multi-pass membrane protein</topology>
    </subcellularLocation>
</comment>
<protein>
    <submittedName>
        <fullName evidence="9">Permease</fullName>
    </submittedName>
</protein>
<keyword evidence="5 7" id="KW-1133">Transmembrane helix</keyword>
<feature type="transmembrane region" description="Helical" evidence="7">
    <location>
        <begin position="240"/>
        <end position="265"/>
    </location>
</feature>
<comment type="caution">
    <text evidence="9">The sequence shown here is derived from an EMBL/GenBank/DDBJ whole genome shotgun (WGS) entry which is preliminary data.</text>
</comment>
<name>A0ABP8Q3R4_9ACTN</name>
<feature type="transmembrane region" description="Helical" evidence="7">
    <location>
        <begin position="271"/>
        <end position="293"/>
    </location>
</feature>
<reference evidence="10" key="1">
    <citation type="journal article" date="2019" name="Int. J. Syst. Evol. Microbiol.">
        <title>The Global Catalogue of Microorganisms (GCM) 10K type strain sequencing project: providing services to taxonomists for standard genome sequencing and annotation.</title>
        <authorList>
            <consortium name="The Broad Institute Genomics Platform"/>
            <consortium name="The Broad Institute Genome Sequencing Center for Infectious Disease"/>
            <person name="Wu L."/>
            <person name="Ma J."/>
        </authorList>
    </citation>
    <scope>NUCLEOTIDE SEQUENCE [LARGE SCALE GENOMIC DNA]</scope>
    <source>
        <strain evidence="10">JCM 17933</strain>
    </source>
</reference>
<accession>A0ABP8Q3R4</accession>
<feature type="transmembrane region" description="Helical" evidence="7">
    <location>
        <begin position="336"/>
        <end position="362"/>
    </location>
</feature>
<dbReference type="InterPro" id="IPR005524">
    <property type="entry name" value="DUF318"/>
</dbReference>
<evidence type="ECO:0000256" key="3">
    <source>
        <dbReference type="ARBA" id="ARBA00022475"/>
    </source>
</evidence>
<gene>
    <name evidence="9" type="ORF">GCM10023191_038550</name>
</gene>
<dbReference type="EMBL" id="BAABHF010000022">
    <property type="protein sequence ID" value="GAA4496475.1"/>
    <property type="molecule type" value="Genomic_DNA"/>
</dbReference>
<feature type="transmembrane region" description="Helical" evidence="7">
    <location>
        <begin position="300"/>
        <end position="324"/>
    </location>
</feature>
<dbReference type="Proteomes" id="UP001500503">
    <property type="component" value="Unassembled WGS sequence"/>
</dbReference>
<feature type="transmembrane region" description="Helical" evidence="7">
    <location>
        <begin position="187"/>
        <end position="205"/>
    </location>
</feature>